<name>A0A4Z0LYV1_9GAMM</name>
<dbReference type="OrthoDB" id="7053758at2"/>
<comment type="caution">
    <text evidence="1">The sequence shown here is derived from an EMBL/GenBank/DDBJ whole genome shotgun (WGS) entry which is preliminary data.</text>
</comment>
<evidence type="ECO:0000313" key="2">
    <source>
        <dbReference type="Proteomes" id="UP000298050"/>
    </source>
</evidence>
<evidence type="ECO:0008006" key="3">
    <source>
        <dbReference type="Google" id="ProtNLM"/>
    </source>
</evidence>
<dbReference type="AlphaFoldDB" id="A0A4Z0LYV1"/>
<organism evidence="1 2">
    <name type="scientific">Mangrovimicrobium sediminis</name>
    <dbReference type="NCBI Taxonomy" id="2562682"/>
    <lineage>
        <taxon>Bacteria</taxon>
        <taxon>Pseudomonadati</taxon>
        <taxon>Pseudomonadota</taxon>
        <taxon>Gammaproteobacteria</taxon>
        <taxon>Cellvibrionales</taxon>
        <taxon>Halieaceae</taxon>
        <taxon>Mangrovimicrobium</taxon>
    </lineage>
</organism>
<proteinExistence type="predicted"/>
<protein>
    <recommendedName>
        <fullName evidence="3">DUF1214 domain-containing protein</fullName>
    </recommendedName>
</protein>
<reference evidence="1 2" key="1">
    <citation type="submission" date="2019-04" db="EMBL/GenBank/DDBJ databases">
        <title>Taxonomy of novel Haliea sp. from mangrove soil of West Coast of India.</title>
        <authorList>
            <person name="Verma A."/>
            <person name="Kumar P."/>
            <person name="Krishnamurthi S."/>
        </authorList>
    </citation>
    <scope>NUCLEOTIDE SEQUENCE [LARGE SCALE GENOMIC DNA]</scope>
    <source>
        <strain evidence="1 2">SAOS-164</strain>
    </source>
</reference>
<dbReference type="Proteomes" id="UP000298050">
    <property type="component" value="Unassembled WGS sequence"/>
</dbReference>
<dbReference type="EMBL" id="SRLE01000010">
    <property type="protein sequence ID" value="TGD72298.1"/>
    <property type="molecule type" value="Genomic_DNA"/>
</dbReference>
<gene>
    <name evidence="1" type="ORF">E4634_15135</name>
</gene>
<evidence type="ECO:0000313" key="1">
    <source>
        <dbReference type="EMBL" id="TGD72298.1"/>
    </source>
</evidence>
<keyword evidence="2" id="KW-1185">Reference proteome</keyword>
<sequence length="390" mass="45140">MPEPLGPWADYVELLKPAGDLLDLTWRPDDPEYRADVYRQLAMNLSYAYFQYFQADPLHPEFMPLWNSVYLLQPNPDDVYYYAPIDGHRQYRISGDRGETYMVHFQFGAGMMGMVYPPGRQISYLDARELQPDAKGRFEFIASVERPAGYIGTWHELDPSCDFMMVRLRSYDWGGEADTRLAIECLDAPPVKPRMSPAQIDHKLREMFTLSERWSRLWFEYQLDLIARLGSNSFELNRFEGMGIQNQDYWTAVFELEEGEALLLETDLPAQRHYWNVQLNDPYFNAVEFVYRQTSLNGHTASIDPDGRFRAVIALEDPGVANWLDPGGFRQGTVFGRWTECDSAPVPTLTRVPLAQLEATLPAGMARVTPEQRAQALRERRLGAQLRRRW</sequence>
<accession>A0A4Z0LYV1</accession>
<dbReference type="RefSeq" id="WP_135445397.1">
    <property type="nucleotide sequence ID" value="NZ_SRLE01000010.1"/>
</dbReference>